<accession>A0ABV4HQI7</accession>
<reference evidence="3 4" key="1">
    <citation type="submission" date="2024-07" db="EMBL/GenBank/DDBJ databases">
        <title>Luteimonas salilacus sp. nov., isolated from the shore soil of Salt Lake in Tibet of China.</title>
        <authorList>
            <person name="Zhang X."/>
            <person name="Li A."/>
        </authorList>
    </citation>
    <scope>NUCLEOTIDE SEQUENCE [LARGE SCALE GENOMIC DNA]</scope>
    <source>
        <strain evidence="3 4">B3-2-R+30</strain>
    </source>
</reference>
<gene>
    <name evidence="3" type="ORF">AB6713_10370</name>
</gene>
<proteinExistence type="predicted"/>
<organism evidence="3 4">
    <name type="scientific">Luteimonas salinilitoris</name>
    <dbReference type="NCBI Taxonomy" id="3237697"/>
    <lineage>
        <taxon>Bacteria</taxon>
        <taxon>Pseudomonadati</taxon>
        <taxon>Pseudomonadota</taxon>
        <taxon>Gammaproteobacteria</taxon>
        <taxon>Lysobacterales</taxon>
        <taxon>Lysobacteraceae</taxon>
        <taxon>Luteimonas</taxon>
    </lineage>
</organism>
<evidence type="ECO:0000313" key="4">
    <source>
        <dbReference type="Proteomes" id="UP001566331"/>
    </source>
</evidence>
<protein>
    <recommendedName>
        <fullName evidence="5">DUF1579 domain-containing protein</fullName>
    </recommendedName>
</protein>
<feature type="region of interest" description="Disordered" evidence="1">
    <location>
        <begin position="144"/>
        <end position="164"/>
    </location>
</feature>
<feature type="chain" id="PRO_5046987286" description="DUF1579 domain-containing protein" evidence="2">
    <location>
        <begin position="25"/>
        <end position="200"/>
    </location>
</feature>
<comment type="caution">
    <text evidence="3">The sequence shown here is derived from an EMBL/GenBank/DDBJ whole genome shotgun (WGS) entry which is preliminary data.</text>
</comment>
<sequence length="200" mass="21812">MPPPLAALVRSLLLTGILMTPALAAIAQDDSAFTSALVAPGPADVIPAGSDIYAPLLGHWQVRVTDHLPDGSERTIDGEVLFARVLEGRAVQDLWIFPGRGGRGTDTPKSGNRYGTTLRIYDPERDVWVVDWFNPVTGTHTHLIGSRSGDDIPQEGKNEDGNPVRWIFSGVTATGFHWRGERSDDGGRSWILETEFSARR</sequence>
<evidence type="ECO:0000256" key="1">
    <source>
        <dbReference type="SAM" id="MobiDB-lite"/>
    </source>
</evidence>
<feature type="compositionally biased region" description="Basic and acidic residues" evidence="1">
    <location>
        <begin position="148"/>
        <end position="162"/>
    </location>
</feature>
<keyword evidence="4" id="KW-1185">Reference proteome</keyword>
<feature type="signal peptide" evidence="2">
    <location>
        <begin position="1"/>
        <end position="24"/>
    </location>
</feature>
<evidence type="ECO:0000256" key="2">
    <source>
        <dbReference type="SAM" id="SignalP"/>
    </source>
</evidence>
<dbReference type="RefSeq" id="WP_370564927.1">
    <property type="nucleotide sequence ID" value="NZ_JBFWIB010000011.1"/>
</dbReference>
<evidence type="ECO:0008006" key="5">
    <source>
        <dbReference type="Google" id="ProtNLM"/>
    </source>
</evidence>
<name>A0ABV4HQI7_9GAMM</name>
<dbReference type="Proteomes" id="UP001566331">
    <property type="component" value="Unassembled WGS sequence"/>
</dbReference>
<keyword evidence="2" id="KW-0732">Signal</keyword>
<dbReference type="EMBL" id="JBFWIC010000012">
    <property type="protein sequence ID" value="MEZ0475016.1"/>
    <property type="molecule type" value="Genomic_DNA"/>
</dbReference>
<evidence type="ECO:0000313" key="3">
    <source>
        <dbReference type="EMBL" id="MEZ0475016.1"/>
    </source>
</evidence>